<dbReference type="HAMAP" id="MF_00265">
    <property type="entry name" value="VapC_Nob1"/>
    <property type="match status" value="1"/>
</dbReference>
<keyword evidence="4 6" id="KW-0378">Hydrolase</keyword>
<dbReference type="RefSeq" id="WP_179462128.1">
    <property type="nucleotide sequence ID" value="NZ_JACBZX010000001.1"/>
</dbReference>
<evidence type="ECO:0000256" key="5">
    <source>
        <dbReference type="ARBA" id="ARBA00022842"/>
    </source>
</evidence>
<dbReference type="PANTHER" id="PTHR38826">
    <property type="entry name" value="RIBONUCLEASE VAPC13"/>
    <property type="match status" value="1"/>
</dbReference>
<comment type="similarity">
    <text evidence="6">Belongs to the PINc/VapC protein family.</text>
</comment>
<comment type="function">
    <text evidence="6">Toxic component of a toxin-antitoxin (TA) system. An RNase.</text>
</comment>
<evidence type="ECO:0000313" key="8">
    <source>
        <dbReference type="EMBL" id="NYG36661.1"/>
    </source>
</evidence>
<evidence type="ECO:0000259" key="7">
    <source>
        <dbReference type="Pfam" id="PF01850"/>
    </source>
</evidence>
<dbReference type="EMBL" id="JACBZX010000001">
    <property type="protein sequence ID" value="NYG36661.1"/>
    <property type="molecule type" value="Genomic_DNA"/>
</dbReference>
<evidence type="ECO:0000313" key="9">
    <source>
        <dbReference type="Proteomes" id="UP000592181"/>
    </source>
</evidence>
<feature type="binding site" evidence="6">
    <location>
        <position position="7"/>
    </location>
    <ligand>
        <name>Mg(2+)</name>
        <dbReference type="ChEBI" id="CHEBI:18420"/>
    </ligand>
</feature>
<evidence type="ECO:0000256" key="6">
    <source>
        <dbReference type="HAMAP-Rule" id="MF_00265"/>
    </source>
</evidence>
<proteinExistence type="inferred from homology"/>
<keyword evidence="2 6" id="KW-0540">Nuclease</keyword>
<comment type="caution">
    <text evidence="8">The sequence shown here is derived from an EMBL/GenBank/DDBJ whole genome shotgun (WGS) entry which is preliminary data.</text>
</comment>
<dbReference type="PANTHER" id="PTHR38826:SF5">
    <property type="entry name" value="RIBONUCLEASE VAPC13"/>
    <property type="match status" value="1"/>
</dbReference>
<protein>
    <recommendedName>
        <fullName evidence="6">Ribonuclease VapC</fullName>
        <shortName evidence="6">RNase VapC</shortName>
        <ecNumber evidence="6">3.1.-.-</ecNumber>
    </recommendedName>
    <alternativeName>
        <fullName evidence="6">Toxin VapC</fullName>
    </alternativeName>
</protein>
<evidence type="ECO:0000256" key="1">
    <source>
        <dbReference type="ARBA" id="ARBA00022649"/>
    </source>
</evidence>
<feature type="binding site" evidence="6">
    <location>
        <position position="99"/>
    </location>
    <ligand>
        <name>Mg(2+)</name>
        <dbReference type="ChEBI" id="CHEBI:18420"/>
    </ligand>
</feature>
<dbReference type="Gene3D" id="3.40.50.1010">
    <property type="entry name" value="5'-nuclease"/>
    <property type="match status" value="1"/>
</dbReference>
<feature type="domain" description="PIN" evidence="7">
    <location>
        <begin position="5"/>
        <end position="124"/>
    </location>
</feature>
<dbReference type="Pfam" id="PF01850">
    <property type="entry name" value="PIN"/>
    <property type="match status" value="1"/>
</dbReference>
<comment type="cofactor">
    <cofactor evidence="6">
        <name>Mg(2+)</name>
        <dbReference type="ChEBI" id="CHEBI:18420"/>
    </cofactor>
</comment>
<dbReference type="InterPro" id="IPR052106">
    <property type="entry name" value="PINc/VapC_TA"/>
</dbReference>
<gene>
    <name evidence="6" type="primary">vapC</name>
    <name evidence="8" type="ORF">BJY28_001130</name>
</gene>
<dbReference type="GO" id="GO:0004540">
    <property type="term" value="F:RNA nuclease activity"/>
    <property type="evidence" value="ECO:0007669"/>
    <property type="project" value="InterPro"/>
</dbReference>
<dbReference type="GO" id="GO:0090729">
    <property type="term" value="F:toxin activity"/>
    <property type="evidence" value="ECO:0007669"/>
    <property type="project" value="UniProtKB-KW"/>
</dbReference>
<evidence type="ECO:0000256" key="4">
    <source>
        <dbReference type="ARBA" id="ARBA00022801"/>
    </source>
</evidence>
<keyword evidence="9" id="KW-1185">Reference proteome</keyword>
<dbReference type="GO" id="GO:0016787">
    <property type="term" value="F:hydrolase activity"/>
    <property type="evidence" value="ECO:0007669"/>
    <property type="project" value="UniProtKB-KW"/>
</dbReference>
<evidence type="ECO:0000256" key="2">
    <source>
        <dbReference type="ARBA" id="ARBA00022722"/>
    </source>
</evidence>
<organism evidence="8 9">
    <name type="scientific">Janibacter alkaliphilus</name>
    <dbReference type="NCBI Taxonomy" id="1069963"/>
    <lineage>
        <taxon>Bacteria</taxon>
        <taxon>Bacillati</taxon>
        <taxon>Actinomycetota</taxon>
        <taxon>Actinomycetes</taxon>
        <taxon>Micrococcales</taxon>
        <taxon>Intrasporangiaceae</taxon>
        <taxon>Janibacter</taxon>
    </lineage>
</organism>
<dbReference type="InterPro" id="IPR029060">
    <property type="entry name" value="PIN-like_dom_sf"/>
</dbReference>
<dbReference type="GO" id="GO:0000287">
    <property type="term" value="F:magnesium ion binding"/>
    <property type="evidence" value="ECO:0007669"/>
    <property type="project" value="UniProtKB-UniRule"/>
</dbReference>
<keyword evidence="6" id="KW-0800">Toxin</keyword>
<name>A0A852XDX1_9MICO</name>
<keyword evidence="3 6" id="KW-0479">Metal-binding</keyword>
<dbReference type="Proteomes" id="UP000592181">
    <property type="component" value="Unassembled WGS sequence"/>
</dbReference>
<dbReference type="InterPro" id="IPR002716">
    <property type="entry name" value="PIN_dom"/>
</dbReference>
<sequence>MSALFVDSSVLLLAVGGDHPSREPCRQVVAAASQGRHTLHASVEAGQEFLFHRMRRVSARAAVGETRLLRRLVVWHPFDEQVLEASIGLVAQHGLRGRDAVHAATALSAGFTGIVSTDADFEGIPSLERVDPGRVP</sequence>
<dbReference type="InterPro" id="IPR022907">
    <property type="entry name" value="VapC_family"/>
</dbReference>
<dbReference type="SUPFAM" id="SSF88723">
    <property type="entry name" value="PIN domain-like"/>
    <property type="match status" value="1"/>
</dbReference>
<reference evidence="8 9" key="1">
    <citation type="submission" date="2020-07" db="EMBL/GenBank/DDBJ databases">
        <title>Sequencing the genomes of 1000 actinobacteria strains.</title>
        <authorList>
            <person name="Klenk H.-P."/>
        </authorList>
    </citation>
    <scope>NUCLEOTIDE SEQUENCE [LARGE SCALE GENOMIC DNA]</scope>
    <source>
        <strain evidence="8 9">DSM 24723</strain>
    </source>
</reference>
<dbReference type="AlphaFoldDB" id="A0A852XDX1"/>
<dbReference type="EC" id="3.1.-.-" evidence="6"/>
<accession>A0A852XDX1</accession>
<evidence type="ECO:0000256" key="3">
    <source>
        <dbReference type="ARBA" id="ARBA00022723"/>
    </source>
</evidence>
<keyword evidence="5 6" id="KW-0460">Magnesium</keyword>
<keyword evidence="1 6" id="KW-1277">Toxin-antitoxin system</keyword>